<reference evidence="1" key="1">
    <citation type="submission" date="2020-11" db="EMBL/GenBank/DDBJ databases">
        <authorList>
            <consortium name="DOE Joint Genome Institute"/>
            <person name="Ahrendt S."/>
            <person name="Riley R."/>
            <person name="Andreopoulos W."/>
            <person name="Labutti K."/>
            <person name="Pangilinan J."/>
            <person name="Ruiz-Duenas F.J."/>
            <person name="Barrasa J.M."/>
            <person name="Sanchez-Garcia M."/>
            <person name="Camarero S."/>
            <person name="Miyauchi S."/>
            <person name="Serrano A."/>
            <person name="Linde D."/>
            <person name="Babiker R."/>
            <person name="Drula E."/>
            <person name="Ayuso-Fernandez I."/>
            <person name="Pacheco R."/>
            <person name="Padilla G."/>
            <person name="Ferreira P."/>
            <person name="Barriuso J."/>
            <person name="Kellner H."/>
            <person name="Castanera R."/>
            <person name="Alfaro M."/>
            <person name="Ramirez L."/>
            <person name="Pisabarro A.G."/>
            <person name="Kuo A."/>
            <person name="Tritt A."/>
            <person name="Lipzen A."/>
            <person name="He G."/>
            <person name="Yan M."/>
            <person name="Ng V."/>
            <person name="Cullen D."/>
            <person name="Martin F."/>
            <person name="Rosso M.-N."/>
            <person name="Henrissat B."/>
            <person name="Hibbett D."/>
            <person name="Martinez A.T."/>
            <person name="Grigoriev I.V."/>
        </authorList>
    </citation>
    <scope>NUCLEOTIDE SEQUENCE</scope>
    <source>
        <strain evidence="1">MF-IS2</strain>
    </source>
</reference>
<comment type="caution">
    <text evidence="1">The sequence shown here is derived from an EMBL/GenBank/DDBJ whole genome shotgun (WGS) entry which is preliminary data.</text>
</comment>
<dbReference type="OrthoDB" id="2855870at2759"/>
<dbReference type="Proteomes" id="UP000807342">
    <property type="component" value="Unassembled WGS sequence"/>
</dbReference>
<dbReference type="AlphaFoldDB" id="A0A9P6BX44"/>
<evidence type="ECO:0000313" key="1">
    <source>
        <dbReference type="EMBL" id="KAF9441055.1"/>
    </source>
</evidence>
<keyword evidence="2" id="KW-1185">Reference proteome</keyword>
<name>A0A9P6BX44_9AGAR</name>
<protein>
    <recommendedName>
        <fullName evidence="3">Gag-like protein</fullName>
    </recommendedName>
</protein>
<sequence length="309" mass="33987">MRGPSRHQFFIEVPAIPSDTPLPILVATANRALAHVKSTLKVDSARLSPRGITCATATVPSTSDLDIIEATLSGGLLGARITIPASRSFIKIVDVPYFKSGTTDPFTSAEVDAQLQCSIIPANFVVHWRYVQNSPKADSATIWIDLSDSQRGSRASALIGCTLFLNGGMVTIRGAKVHTGTPQCQQCWKWGHTMGTCRRPAIRCPICSGLHTQANHRSIAGCCHGNPKASPPIPPTLADVPCSHVRPCINCGNSHAANDRHCPYWRHRFNRAWIKDRSIFDRDWHQRKAEELRANRNRCDFNTSAVNYD</sequence>
<evidence type="ECO:0008006" key="3">
    <source>
        <dbReference type="Google" id="ProtNLM"/>
    </source>
</evidence>
<evidence type="ECO:0000313" key="2">
    <source>
        <dbReference type="Proteomes" id="UP000807342"/>
    </source>
</evidence>
<dbReference type="EMBL" id="MU152093">
    <property type="protein sequence ID" value="KAF9441055.1"/>
    <property type="molecule type" value="Genomic_DNA"/>
</dbReference>
<organism evidence="1 2">
    <name type="scientific">Macrolepiota fuliginosa MF-IS2</name>
    <dbReference type="NCBI Taxonomy" id="1400762"/>
    <lineage>
        <taxon>Eukaryota</taxon>
        <taxon>Fungi</taxon>
        <taxon>Dikarya</taxon>
        <taxon>Basidiomycota</taxon>
        <taxon>Agaricomycotina</taxon>
        <taxon>Agaricomycetes</taxon>
        <taxon>Agaricomycetidae</taxon>
        <taxon>Agaricales</taxon>
        <taxon>Agaricineae</taxon>
        <taxon>Agaricaceae</taxon>
        <taxon>Macrolepiota</taxon>
    </lineage>
</organism>
<proteinExistence type="predicted"/>
<gene>
    <name evidence="1" type="ORF">P691DRAFT_685244</name>
</gene>
<accession>A0A9P6BX44</accession>